<name>A0A699YKB2_HAELA</name>
<protein>
    <submittedName>
        <fullName evidence="1">Uncharacterized protein</fullName>
    </submittedName>
</protein>
<evidence type="ECO:0000313" key="1">
    <source>
        <dbReference type="EMBL" id="GFH07406.1"/>
    </source>
</evidence>
<proteinExistence type="predicted"/>
<gene>
    <name evidence="1" type="ORF">HaLaN_02200</name>
</gene>
<dbReference type="EMBL" id="BLLF01000092">
    <property type="protein sequence ID" value="GFH07406.1"/>
    <property type="molecule type" value="Genomic_DNA"/>
</dbReference>
<evidence type="ECO:0000313" key="2">
    <source>
        <dbReference type="Proteomes" id="UP000485058"/>
    </source>
</evidence>
<keyword evidence="2" id="KW-1185">Reference proteome</keyword>
<sequence>MVKAADRRFAGGVKDGAEGQSLRLDNIHIKHKFAEPMEVSLDVVNGGVGNHAFYVISVHRTGRHGRHMLVSDRRGRICHCTQVRKHQYLHSDQPSIAGSLMSAGVQC</sequence>
<dbReference type="AlphaFoldDB" id="A0A699YKB2"/>
<dbReference type="Proteomes" id="UP000485058">
    <property type="component" value="Unassembled WGS sequence"/>
</dbReference>
<organism evidence="1 2">
    <name type="scientific">Haematococcus lacustris</name>
    <name type="common">Green alga</name>
    <name type="synonym">Haematococcus pluvialis</name>
    <dbReference type="NCBI Taxonomy" id="44745"/>
    <lineage>
        <taxon>Eukaryota</taxon>
        <taxon>Viridiplantae</taxon>
        <taxon>Chlorophyta</taxon>
        <taxon>core chlorophytes</taxon>
        <taxon>Chlorophyceae</taxon>
        <taxon>CS clade</taxon>
        <taxon>Chlamydomonadales</taxon>
        <taxon>Haematococcaceae</taxon>
        <taxon>Haematococcus</taxon>
    </lineage>
</organism>
<accession>A0A699YKB2</accession>
<comment type="caution">
    <text evidence="1">The sequence shown here is derived from an EMBL/GenBank/DDBJ whole genome shotgun (WGS) entry which is preliminary data.</text>
</comment>
<reference evidence="1 2" key="1">
    <citation type="submission" date="2020-02" db="EMBL/GenBank/DDBJ databases">
        <title>Draft genome sequence of Haematococcus lacustris strain NIES-144.</title>
        <authorList>
            <person name="Morimoto D."/>
            <person name="Nakagawa S."/>
            <person name="Yoshida T."/>
            <person name="Sawayama S."/>
        </authorList>
    </citation>
    <scope>NUCLEOTIDE SEQUENCE [LARGE SCALE GENOMIC DNA]</scope>
    <source>
        <strain evidence="1 2">NIES-144</strain>
    </source>
</reference>